<dbReference type="InterPro" id="IPR018076">
    <property type="entry name" value="T2SS_GspF_dom"/>
</dbReference>
<keyword evidence="6 7" id="KW-0472">Membrane</keyword>
<reference evidence="9" key="1">
    <citation type="submission" date="2020-08" db="EMBL/GenBank/DDBJ databases">
        <title>Genome public.</title>
        <authorList>
            <person name="Liu C."/>
            <person name="Sun Q."/>
        </authorList>
    </citation>
    <scope>NUCLEOTIDE SEQUENCE</scope>
    <source>
        <strain evidence="9">NSJ-53</strain>
    </source>
</reference>
<evidence type="ECO:0000313" key="10">
    <source>
        <dbReference type="Proteomes" id="UP000623172"/>
    </source>
</evidence>
<comment type="subcellular location">
    <subcellularLocation>
        <location evidence="1">Cell membrane</location>
        <topology evidence="1">Multi-pass membrane protein</topology>
    </subcellularLocation>
</comment>
<dbReference type="GO" id="GO:0005886">
    <property type="term" value="C:plasma membrane"/>
    <property type="evidence" value="ECO:0007669"/>
    <property type="project" value="UniProtKB-SubCell"/>
</dbReference>
<dbReference type="Pfam" id="PF00482">
    <property type="entry name" value="T2SSF"/>
    <property type="match status" value="2"/>
</dbReference>
<evidence type="ECO:0000256" key="3">
    <source>
        <dbReference type="ARBA" id="ARBA00022475"/>
    </source>
</evidence>
<dbReference type="PANTHER" id="PTHR30012:SF0">
    <property type="entry name" value="TYPE II SECRETION SYSTEM PROTEIN F-RELATED"/>
    <property type="match status" value="1"/>
</dbReference>
<sequence length="346" mass="37882">MKKRVEGYRLTQGETAILCENLAMMLHAGIQLRDGFHAVHEDLNGGPLKDALNRVDERIQRGESLADSLKAEDCAPKYMIATLEVGESSGRLEEALEGLGRYYRRMDGFQKRLRSAVYYPVLLICMMAVVVAVMIIGVLPAFQQVLSEFEGGAVSLQAGYGLSYILLAVIALVLLGLAAGFLCSRTEKGRQRLTDLLVKSIFTRRIAYTLAVSQMVNGLSMMLKSGISIEESVAAMILRTRHPRLRERLEACQRAVQEGESWETALGRSGMFGAMGNRLVYIGLKTGSLDLAMEKLSDYYDEELSEALERSVSLVEPVLVVTLSVIIGGIVISAMLPLISILSSVG</sequence>
<name>A0A926D5J3_9FIRM</name>
<dbReference type="InterPro" id="IPR003004">
    <property type="entry name" value="GspF/PilC"/>
</dbReference>
<feature type="transmembrane region" description="Helical" evidence="7">
    <location>
        <begin position="162"/>
        <end position="183"/>
    </location>
</feature>
<dbReference type="PRINTS" id="PR00812">
    <property type="entry name" value="BCTERIALGSPF"/>
</dbReference>
<keyword evidence="10" id="KW-1185">Reference proteome</keyword>
<evidence type="ECO:0000256" key="4">
    <source>
        <dbReference type="ARBA" id="ARBA00022692"/>
    </source>
</evidence>
<dbReference type="Proteomes" id="UP000623172">
    <property type="component" value="Unassembled WGS sequence"/>
</dbReference>
<feature type="transmembrane region" description="Helical" evidence="7">
    <location>
        <begin position="116"/>
        <end position="142"/>
    </location>
</feature>
<gene>
    <name evidence="9" type="ORF">H8696_09200</name>
</gene>
<evidence type="ECO:0000256" key="1">
    <source>
        <dbReference type="ARBA" id="ARBA00004651"/>
    </source>
</evidence>
<dbReference type="Gene3D" id="1.20.81.30">
    <property type="entry name" value="Type II secretion system (T2SS), domain F"/>
    <property type="match status" value="2"/>
</dbReference>
<evidence type="ECO:0000256" key="6">
    <source>
        <dbReference type="ARBA" id="ARBA00023136"/>
    </source>
</evidence>
<feature type="domain" description="Type II secretion system protein GspF" evidence="8">
    <location>
        <begin position="19"/>
        <end position="140"/>
    </location>
</feature>
<organism evidence="9 10">
    <name type="scientific">Gehongia tenuis</name>
    <dbReference type="NCBI Taxonomy" id="2763655"/>
    <lineage>
        <taxon>Bacteria</taxon>
        <taxon>Bacillati</taxon>
        <taxon>Bacillota</taxon>
        <taxon>Clostridia</taxon>
        <taxon>Christensenellales</taxon>
        <taxon>Christensenellaceae</taxon>
        <taxon>Gehongia</taxon>
    </lineage>
</organism>
<evidence type="ECO:0000256" key="2">
    <source>
        <dbReference type="ARBA" id="ARBA00005745"/>
    </source>
</evidence>
<proteinExistence type="inferred from homology"/>
<keyword evidence="5 7" id="KW-1133">Transmembrane helix</keyword>
<protein>
    <submittedName>
        <fullName evidence="9">Type II secretion system F family protein</fullName>
    </submittedName>
</protein>
<dbReference type="InterPro" id="IPR042094">
    <property type="entry name" value="T2SS_GspF_sf"/>
</dbReference>
<dbReference type="AlphaFoldDB" id="A0A926D5J3"/>
<comment type="caution">
    <text evidence="9">The sequence shown here is derived from an EMBL/GenBank/DDBJ whole genome shotgun (WGS) entry which is preliminary data.</text>
</comment>
<keyword evidence="4 7" id="KW-0812">Transmembrane</keyword>
<dbReference type="RefSeq" id="WP_249316974.1">
    <property type="nucleotide sequence ID" value="NZ_JACRSR010000004.1"/>
</dbReference>
<evidence type="ECO:0000256" key="5">
    <source>
        <dbReference type="ARBA" id="ARBA00022989"/>
    </source>
</evidence>
<evidence type="ECO:0000313" key="9">
    <source>
        <dbReference type="EMBL" id="MBC8532021.1"/>
    </source>
</evidence>
<evidence type="ECO:0000256" key="7">
    <source>
        <dbReference type="SAM" id="Phobius"/>
    </source>
</evidence>
<comment type="similarity">
    <text evidence="2">Belongs to the GSP F family.</text>
</comment>
<feature type="transmembrane region" description="Helical" evidence="7">
    <location>
        <begin position="318"/>
        <end position="342"/>
    </location>
</feature>
<accession>A0A926D5J3</accession>
<keyword evidence="3" id="KW-1003">Cell membrane</keyword>
<dbReference type="PANTHER" id="PTHR30012">
    <property type="entry name" value="GENERAL SECRETION PATHWAY PROTEIN"/>
    <property type="match status" value="1"/>
</dbReference>
<evidence type="ECO:0000259" key="8">
    <source>
        <dbReference type="Pfam" id="PF00482"/>
    </source>
</evidence>
<dbReference type="EMBL" id="JACRSR010000004">
    <property type="protein sequence ID" value="MBC8532021.1"/>
    <property type="molecule type" value="Genomic_DNA"/>
</dbReference>
<feature type="domain" description="Type II secretion system protein GspF" evidence="8">
    <location>
        <begin position="219"/>
        <end position="337"/>
    </location>
</feature>